<dbReference type="GeneID" id="36594892"/>
<feature type="region of interest" description="Disordered" evidence="1">
    <location>
        <begin position="307"/>
        <end position="342"/>
    </location>
</feature>
<dbReference type="OrthoDB" id="3565130at2759"/>
<dbReference type="AlphaFoldDB" id="A0A2J6TC00"/>
<organism evidence="2 3">
    <name type="scientific">Hyaloscypha bicolor E</name>
    <dbReference type="NCBI Taxonomy" id="1095630"/>
    <lineage>
        <taxon>Eukaryota</taxon>
        <taxon>Fungi</taxon>
        <taxon>Dikarya</taxon>
        <taxon>Ascomycota</taxon>
        <taxon>Pezizomycotina</taxon>
        <taxon>Leotiomycetes</taxon>
        <taxon>Helotiales</taxon>
        <taxon>Hyaloscyphaceae</taxon>
        <taxon>Hyaloscypha</taxon>
        <taxon>Hyaloscypha bicolor</taxon>
    </lineage>
</organism>
<feature type="region of interest" description="Disordered" evidence="1">
    <location>
        <begin position="377"/>
        <end position="398"/>
    </location>
</feature>
<name>A0A2J6TC00_9HELO</name>
<feature type="compositionally biased region" description="Basic and acidic residues" evidence="1">
    <location>
        <begin position="313"/>
        <end position="328"/>
    </location>
</feature>
<reference evidence="2 3" key="1">
    <citation type="submission" date="2016-04" db="EMBL/GenBank/DDBJ databases">
        <title>A degradative enzymes factory behind the ericoid mycorrhizal symbiosis.</title>
        <authorList>
            <consortium name="DOE Joint Genome Institute"/>
            <person name="Martino E."/>
            <person name="Morin E."/>
            <person name="Grelet G."/>
            <person name="Kuo A."/>
            <person name="Kohler A."/>
            <person name="Daghino S."/>
            <person name="Barry K."/>
            <person name="Choi C."/>
            <person name="Cichocki N."/>
            <person name="Clum A."/>
            <person name="Copeland A."/>
            <person name="Hainaut M."/>
            <person name="Haridas S."/>
            <person name="Labutti K."/>
            <person name="Lindquist E."/>
            <person name="Lipzen A."/>
            <person name="Khouja H.-R."/>
            <person name="Murat C."/>
            <person name="Ohm R."/>
            <person name="Olson A."/>
            <person name="Spatafora J."/>
            <person name="Veneault-Fourrey C."/>
            <person name="Henrissat B."/>
            <person name="Grigoriev I."/>
            <person name="Martin F."/>
            <person name="Perotto S."/>
        </authorList>
    </citation>
    <scope>NUCLEOTIDE SEQUENCE [LARGE SCALE GENOMIC DNA]</scope>
    <source>
        <strain evidence="2 3">E</strain>
    </source>
</reference>
<feature type="region of interest" description="Disordered" evidence="1">
    <location>
        <begin position="166"/>
        <end position="192"/>
    </location>
</feature>
<dbReference type="InParanoid" id="A0A2J6TC00"/>
<evidence type="ECO:0000256" key="1">
    <source>
        <dbReference type="SAM" id="MobiDB-lite"/>
    </source>
</evidence>
<sequence length="528" mass="57870">MGNPNARPKRGSIRRTDSQQSNHTYDSAVSPKTPSKRGALDSGSSQTDNSMGDIGSVSLEKGLMESGVANLSIQDESSTKPSLKFKSYKTGTLITNNGVPADAFIEAFPPPKPSPKPSQLSATTPAFVPRTPQPPTMAAKGILPSLNTVTPAFQRVQNLLNDLRSPANAGPSHQVPAYNPFYTPPTSGPSPLPATPDYQLLAPTRPPRVYYQRAEKSKKDIIVTASGVTRNAVKVVERFLPNGSPYHDYTSEFDGPEYNFVEEFKKMSVKEKTDLLAHKQVEILVKLESYDREEKVEIVAVKKKGKGKKKVHAKEGESSQGVDNKDKGNEEEDTTQVAEEGGAKATTVIDTLNTLGPDFASNTKSLFVTLDFTSIPSSYSSSSTSSEPTAIPTGPRGTPTPLLTGPLSFGLVFASITSLVRALQAFTALKHMVINLRVLSAHNSRPISIPQLTLVLPFYDLGFTDWKVSYCTEFLTSSIPVREWDYPLKWLDRERNKILRERERKLEGAVFVRRSSVEGNVARWKNQK</sequence>
<dbReference type="EMBL" id="KZ613790">
    <property type="protein sequence ID" value="PMD60560.1"/>
    <property type="molecule type" value="Genomic_DNA"/>
</dbReference>
<keyword evidence="3" id="KW-1185">Reference proteome</keyword>
<feature type="region of interest" description="Disordered" evidence="1">
    <location>
        <begin position="107"/>
        <end position="133"/>
    </location>
</feature>
<feature type="compositionally biased region" description="Polar residues" evidence="1">
    <location>
        <begin position="18"/>
        <end position="33"/>
    </location>
</feature>
<dbReference type="Proteomes" id="UP000235371">
    <property type="component" value="Unassembled WGS sequence"/>
</dbReference>
<dbReference type="RefSeq" id="XP_024737464.1">
    <property type="nucleotide sequence ID" value="XM_024886815.1"/>
</dbReference>
<proteinExistence type="predicted"/>
<evidence type="ECO:0000313" key="2">
    <source>
        <dbReference type="EMBL" id="PMD60560.1"/>
    </source>
</evidence>
<accession>A0A2J6TC00</accession>
<feature type="region of interest" description="Disordered" evidence="1">
    <location>
        <begin position="1"/>
        <end position="58"/>
    </location>
</feature>
<protein>
    <submittedName>
        <fullName evidence="2">Uncharacterized protein</fullName>
    </submittedName>
</protein>
<feature type="compositionally biased region" description="Pro residues" evidence="1">
    <location>
        <begin position="182"/>
        <end position="192"/>
    </location>
</feature>
<gene>
    <name evidence="2" type="ORF">K444DRAFT_663307</name>
</gene>
<evidence type="ECO:0000313" key="3">
    <source>
        <dbReference type="Proteomes" id="UP000235371"/>
    </source>
</evidence>